<evidence type="ECO:0000313" key="1">
    <source>
        <dbReference type="EMBL" id="EGN57810.1"/>
    </source>
</evidence>
<evidence type="ECO:0000313" key="2">
    <source>
        <dbReference type="Proteomes" id="UP000002772"/>
    </source>
</evidence>
<dbReference type="Proteomes" id="UP000002772">
    <property type="component" value="Unassembled WGS sequence"/>
</dbReference>
<dbReference type="RefSeq" id="WP_007575621.1">
    <property type="nucleotide sequence ID" value="NZ_BPTS01000002.1"/>
</dbReference>
<keyword evidence="2" id="KW-1185">Reference proteome</keyword>
<proteinExistence type="predicted"/>
<name>F8N9Z3_9BACT</name>
<reference evidence="2" key="1">
    <citation type="journal article" date="2011" name="Stand. Genomic Sci.">
        <title>Non-contiguous finished genome sequence of the opportunistic oral pathogen Prevotella multisaccharivorax type strain (PPPA20).</title>
        <authorList>
            <person name="Pati A."/>
            <person name="Gronow S."/>
            <person name="Lu M."/>
            <person name="Lapidus A."/>
            <person name="Nolan M."/>
            <person name="Lucas S."/>
            <person name="Hammon N."/>
            <person name="Deshpande S."/>
            <person name="Cheng J.F."/>
            <person name="Tapia R."/>
            <person name="Han C."/>
            <person name="Goodwin L."/>
            <person name="Pitluck S."/>
            <person name="Liolios K."/>
            <person name="Pagani I."/>
            <person name="Mavromatis K."/>
            <person name="Mikhailova N."/>
            <person name="Huntemann M."/>
            <person name="Chen A."/>
            <person name="Palaniappan K."/>
            <person name="Land M."/>
            <person name="Hauser L."/>
            <person name="Detter J.C."/>
            <person name="Brambilla E.M."/>
            <person name="Rohde M."/>
            <person name="Goker M."/>
            <person name="Woyke T."/>
            <person name="Bristow J."/>
            <person name="Eisen J.A."/>
            <person name="Markowitz V."/>
            <person name="Hugenholtz P."/>
            <person name="Kyrpides N.C."/>
            <person name="Klenk H.P."/>
            <person name="Ivanova N."/>
        </authorList>
    </citation>
    <scope>NUCLEOTIDE SEQUENCE [LARGE SCALE GENOMIC DNA]</scope>
    <source>
        <strain evidence="2">DSM 17128</strain>
    </source>
</reference>
<dbReference type="GO" id="GO:0031179">
    <property type="term" value="P:peptide modification"/>
    <property type="evidence" value="ECO:0007669"/>
    <property type="project" value="InterPro"/>
</dbReference>
<dbReference type="STRING" id="688246.Premu_2438"/>
<sequence length="208" mass="23898">MLGRIPTNLINYLALQSAQITDHGLYHGRMGIILALYCYGLCHNDHAICEFVWDILQCTAENYNDGDISLENGLAGIGLGYTLLYKAGMFQDNLNELLFDIDKKIMSIDPRRVDNYSFEKGALGILFYIEQRQSLEQPCESIDEKFVQELKDNVRKNTCYGIKHQQLKNSIRKPDWDVSEYRDKNVGIDNGSAFYVINESYDKIFSNK</sequence>
<accession>F8N9Z3</accession>
<organism evidence="1 2">
    <name type="scientific">Hallella multisaccharivorax DSM 17128</name>
    <dbReference type="NCBI Taxonomy" id="688246"/>
    <lineage>
        <taxon>Bacteria</taxon>
        <taxon>Pseudomonadati</taxon>
        <taxon>Bacteroidota</taxon>
        <taxon>Bacteroidia</taxon>
        <taxon>Bacteroidales</taxon>
        <taxon>Prevotellaceae</taxon>
        <taxon>Hallella</taxon>
    </lineage>
</organism>
<dbReference type="AlphaFoldDB" id="F8N9Z3"/>
<dbReference type="Gene3D" id="1.50.10.20">
    <property type="match status" value="1"/>
</dbReference>
<dbReference type="HOGENOM" id="CLU_089217_1_0_10"/>
<dbReference type="InterPro" id="IPR007822">
    <property type="entry name" value="LANC-like"/>
</dbReference>
<dbReference type="SUPFAM" id="SSF158745">
    <property type="entry name" value="LanC-like"/>
    <property type="match status" value="1"/>
</dbReference>
<dbReference type="Pfam" id="PF05147">
    <property type="entry name" value="LANC_like"/>
    <property type="match status" value="1"/>
</dbReference>
<protein>
    <recommendedName>
        <fullName evidence="3">Lanthionine synthetase C family protein</fullName>
    </recommendedName>
</protein>
<gene>
    <name evidence="1" type="ORF">Premu_2438</name>
</gene>
<evidence type="ECO:0008006" key="3">
    <source>
        <dbReference type="Google" id="ProtNLM"/>
    </source>
</evidence>
<dbReference type="EMBL" id="GL945017">
    <property type="protein sequence ID" value="EGN57810.1"/>
    <property type="molecule type" value="Genomic_DNA"/>
</dbReference>